<feature type="transmembrane region" description="Helical" evidence="9">
    <location>
        <begin position="303"/>
        <end position="324"/>
    </location>
</feature>
<feature type="transmembrane region" description="Helical" evidence="9">
    <location>
        <begin position="101"/>
        <end position="124"/>
    </location>
</feature>
<evidence type="ECO:0000256" key="3">
    <source>
        <dbReference type="ARBA" id="ARBA00022448"/>
    </source>
</evidence>
<feature type="domain" description="Major facilitator superfamily (MFS) profile" evidence="10">
    <location>
        <begin position="10"/>
        <end position="389"/>
    </location>
</feature>
<evidence type="ECO:0000256" key="6">
    <source>
        <dbReference type="ARBA" id="ARBA00022692"/>
    </source>
</evidence>
<feature type="transmembrane region" description="Helical" evidence="9">
    <location>
        <begin position="249"/>
        <end position="271"/>
    </location>
</feature>
<comment type="similarity">
    <text evidence="2">Belongs to the major facilitator superfamily. Set transporter family.</text>
</comment>
<evidence type="ECO:0000256" key="4">
    <source>
        <dbReference type="ARBA" id="ARBA00022475"/>
    </source>
</evidence>
<dbReference type="InterPro" id="IPR020846">
    <property type="entry name" value="MFS_dom"/>
</dbReference>
<dbReference type="Gene3D" id="1.20.1250.20">
    <property type="entry name" value="MFS general substrate transporter like domains"/>
    <property type="match status" value="2"/>
</dbReference>
<dbReference type="SUPFAM" id="SSF103473">
    <property type="entry name" value="MFS general substrate transporter"/>
    <property type="match status" value="1"/>
</dbReference>
<evidence type="ECO:0000256" key="1">
    <source>
        <dbReference type="ARBA" id="ARBA00004651"/>
    </source>
</evidence>
<keyword evidence="12" id="KW-1185">Reference proteome</keyword>
<dbReference type="InterPro" id="IPR036259">
    <property type="entry name" value="MFS_trans_sf"/>
</dbReference>
<keyword evidence="3" id="KW-0813">Transport</keyword>
<dbReference type="RefSeq" id="WP_284205658.1">
    <property type="nucleotide sequence ID" value="NZ_BSPQ01000026.1"/>
</dbReference>
<keyword evidence="7 9" id="KW-1133">Transmembrane helix</keyword>
<organism evidence="11 12">
    <name type="scientific">Psychromonas marina</name>
    <dbReference type="NCBI Taxonomy" id="88364"/>
    <lineage>
        <taxon>Bacteria</taxon>
        <taxon>Pseudomonadati</taxon>
        <taxon>Pseudomonadota</taxon>
        <taxon>Gammaproteobacteria</taxon>
        <taxon>Alteromonadales</taxon>
        <taxon>Psychromonadaceae</taxon>
        <taxon>Psychromonas</taxon>
    </lineage>
</organism>
<feature type="transmembrane region" description="Helical" evidence="9">
    <location>
        <begin position="171"/>
        <end position="192"/>
    </location>
</feature>
<keyword evidence="6 9" id="KW-0812">Transmembrane</keyword>
<reference evidence="12" key="1">
    <citation type="journal article" date="2019" name="Int. J. Syst. Evol. Microbiol.">
        <title>The Global Catalogue of Microorganisms (GCM) 10K type strain sequencing project: providing services to taxonomists for standard genome sequencing and annotation.</title>
        <authorList>
            <consortium name="The Broad Institute Genomics Platform"/>
            <consortium name="The Broad Institute Genome Sequencing Center for Infectious Disease"/>
            <person name="Wu L."/>
            <person name="Ma J."/>
        </authorList>
    </citation>
    <scope>NUCLEOTIDE SEQUENCE [LARGE SCALE GENOMIC DNA]</scope>
    <source>
        <strain evidence="12">NBRC 103166</strain>
    </source>
</reference>
<name>A0ABQ6E556_9GAMM</name>
<dbReference type="InterPro" id="IPR011701">
    <property type="entry name" value="MFS"/>
</dbReference>
<dbReference type="EMBL" id="BSPQ01000026">
    <property type="protein sequence ID" value="GLS92553.1"/>
    <property type="molecule type" value="Genomic_DNA"/>
</dbReference>
<dbReference type="PANTHER" id="PTHR23535:SF2">
    <property type="entry name" value="SUGAR EFFLUX TRANSPORTER A-RELATED"/>
    <property type="match status" value="1"/>
</dbReference>
<feature type="transmembrane region" description="Helical" evidence="9">
    <location>
        <begin position="363"/>
        <end position="384"/>
    </location>
</feature>
<comment type="subcellular location">
    <subcellularLocation>
        <location evidence="1">Cell membrane</location>
        <topology evidence="1">Multi-pass membrane protein</topology>
    </subcellularLocation>
</comment>
<protein>
    <submittedName>
        <fullName evidence="11">Sugar efflux transporter SetB</fullName>
    </submittedName>
</protein>
<keyword evidence="8 9" id="KW-0472">Membrane</keyword>
<dbReference type="Pfam" id="PF07690">
    <property type="entry name" value="MFS_1"/>
    <property type="match status" value="1"/>
</dbReference>
<evidence type="ECO:0000256" key="2">
    <source>
        <dbReference type="ARBA" id="ARBA00006523"/>
    </source>
</evidence>
<proteinExistence type="inferred from homology"/>
<feature type="transmembrane region" description="Helical" evidence="9">
    <location>
        <begin position="212"/>
        <end position="237"/>
    </location>
</feature>
<evidence type="ECO:0000256" key="5">
    <source>
        <dbReference type="ARBA" id="ARBA00022597"/>
    </source>
</evidence>
<accession>A0ABQ6E556</accession>
<dbReference type="PANTHER" id="PTHR23535">
    <property type="entry name" value="SUGAR EFFLUX TRANSPORTER A-RELATED"/>
    <property type="match status" value="1"/>
</dbReference>
<dbReference type="Proteomes" id="UP001157353">
    <property type="component" value="Unassembled WGS sequence"/>
</dbReference>
<feature type="transmembrane region" description="Helical" evidence="9">
    <location>
        <begin position="12"/>
        <end position="37"/>
    </location>
</feature>
<evidence type="ECO:0000313" key="12">
    <source>
        <dbReference type="Proteomes" id="UP001157353"/>
    </source>
</evidence>
<evidence type="ECO:0000259" key="10">
    <source>
        <dbReference type="PROSITE" id="PS50850"/>
    </source>
</evidence>
<feature type="transmembrane region" description="Helical" evidence="9">
    <location>
        <begin position="136"/>
        <end position="159"/>
    </location>
</feature>
<feature type="transmembrane region" description="Helical" evidence="9">
    <location>
        <begin position="336"/>
        <end position="357"/>
    </location>
</feature>
<evidence type="ECO:0000256" key="9">
    <source>
        <dbReference type="SAM" id="Phobius"/>
    </source>
</evidence>
<evidence type="ECO:0000313" key="11">
    <source>
        <dbReference type="EMBL" id="GLS92553.1"/>
    </source>
</evidence>
<feature type="transmembrane region" description="Helical" evidence="9">
    <location>
        <begin position="278"/>
        <end position="297"/>
    </location>
</feature>
<dbReference type="PROSITE" id="PS50850">
    <property type="entry name" value="MFS"/>
    <property type="match status" value="1"/>
</dbReference>
<feature type="transmembrane region" description="Helical" evidence="9">
    <location>
        <begin position="43"/>
        <end position="65"/>
    </location>
</feature>
<evidence type="ECO:0000256" key="7">
    <source>
        <dbReference type="ARBA" id="ARBA00022989"/>
    </source>
</evidence>
<sequence>MPNNRLLSRQPIIYLLTCLFSGFSSAFMGPLLSLYLIDELKVSPISMGFLISMMILSGVLVSQYFAKKSDAGTSRKAIILLGQLGFFCSTVILALTRNYYIALAAVIFFMSFSACSLPQIFTMGRNYADKYLATKAVLFITMMRASIAVAWVIGPPLAFLVNDQFGFTQTFLIAASSAISVFFIVLIGLPNLHIEIEHSAEKPVHWQKIPGVLLFLLCMFFTFSANSMYITSISLYLTQELDLPSKWAGYLMGIAAFIEIPIMLSAGYLSLKIGTHRLIFIACSCGLIFHGGLLIATQPWQLLLLQVFNALFIGITACLGMVVAQDMMKKQMGLASTLFNSSQMLSMLLSSLMVGLIAQYFSYYAIFIVSTLFCALAVLFLYLAERQIQAVKNNNVYA</sequence>
<comment type="caution">
    <text evidence="11">The sequence shown here is derived from an EMBL/GenBank/DDBJ whole genome shotgun (WGS) entry which is preliminary data.</text>
</comment>
<gene>
    <name evidence="11" type="ORF">GCM10007916_36250</name>
</gene>
<keyword evidence="5" id="KW-0762">Sugar transport</keyword>
<dbReference type="CDD" id="cd17471">
    <property type="entry name" value="MFS_Set"/>
    <property type="match status" value="1"/>
</dbReference>
<keyword evidence="4" id="KW-1003">Cell membrane</keyword>
<feature type="transmembrane region" description="Helical" evidence="9">
    <location>
        <begin position="77"/>
        <end position="95"/>
    </location>
</feature>
<evidence type="ECO:0000256" key="8">
    <source>
        <dbReference type="ARBA" id="ARBA00023136"/>
    </source>
</evidence>